<dbReference type="EMBL" id="MK045450">
    <property type="protein sequence ID" value="QDR24932.1"/>
    <property type="molecule type" value="Genomic_DNA"/>
</dbReference>
<accession>A0A516ZB48</accession>
<organism evidence="1">
    <name type="scientific">Halamphora americana</name>
    <dbReference type="NCBI Taxonomy" id="2305497"/>
    <lineage>
        <taxon>Eukaryota</taxon>
        <taxon>Sar</taxon>
        <taxon>Stramenopiles</taxon>
        <taxon>Ochrophyta</taxon>
        <taxon>Bacillariophyta</taxon>
        <taxon>Bacillariophyceae</taxon>
        <taxon>Bacillariophycidae</taxon>
        <taxon>Naviculales</taxon>
        <taxon>Amphipleuraceae</taxon>
        <taxon>Halamphora</taxon>
    </lineage>
</organism>
<dbReference type="GeneID" id="41660773"/>
<evidence type="ECO:0000313" key="1">
    <source>
        <dbReference type="EMBL" id="QDR24932.1"/>
    </source>
</evidence>
<reference evidence="1" key="1">
    <citation type="journal article" date="2019" name="PLoS ONE">
        <title>Extensive chloroplast genome rearrangement amongst three closely related Halamphora spp. (Bacillariophyceae), and evidence for rapid evolution as compared to land plants.</title>
        <authorList>
            <person name="Hamsher S.E."/>
            <person name="Keepers K.G."/>
            <person name="Pogoda C.S."/>
            <person name="Stepanek J.G."/>
            <person name="Kane N.C."/>
            <person name="Kociolek J.P."/>
        </authorList>
    </citation>
    <scope>NUCLEOTIDE SEQUENCE</scope>
</reference>
<dbReference type="AlphaFoldDB" id="A0A516ZB48"/>
<keyword evidence="1" id="KW-0150">Chloroplast</keyword>
<dbReference type="RefSeq" id="YP_009686145.1">
    <property type="nucleotide sequence ID" value="NC_044463.1"/>
</dbReference>
<gene>
    <name evidence="1" type="primary">ORF10</name>
</gene>
<keyword evidence="1" id="KW-0934">Plastid</keyword>
<protein>
    <submittedName>
        <fullName evidence="1">Uncharacterized protein</fullName>
    </submittedName>
</protein>
<name>A0A516ZB48_9STRA</name>
<geneLocation type="chloroplast" evidence="1"/>
<sequence>MNPITVLQKALDGIKGLTELKAALDGIRDELLHIFSDQEITLAHSLARGLKECEPLSDHVDELSLSVMSKAIKQSNYKLAKDAIRSGAKEGAKKVCIEILISAAVTACGKCPDILYDALPQAVATRYWGFGRK</sequence>
<proteinExistence type="predicted"/>